<dbReference type="EMBL" id="KN839882">
    <property type="protein sequence ID" value="KIJ59706.1"/>
    <property type="molecule type" value="Genomic_DNA"/>
</dbReference>
<dbReference type="Pfam" id="PF06419">
    <property type="entry name" value="COG6_N"/>
    <property type="match status" value="1"/>
</dbReference>
<comment type="similarity">
    <text evidence="2 10">Belongs to the COG6 family.</text>
</comment>
<accession>A0A0C9W952</accession>
<comment type="subcellular location">
    <subcellularLocation>
        <location evidence="1 10">Golgi apparatus membrane</location>
        <topology evidence="1 10">Peripheral membrane protein</topology>
    </subcellularLocation>
</comment>
<dbReference type="OrthoDB" id="272987at2759"/>
<organism evidence="14 15">
    <name type="scientific">Hydnomerulius pinastri MD-312</name>
    <dbReference type="NCBI Taxonomy" id="994086"/>
    <lineage>
        <taxon>Eukaryota</taxon>
        <taxon>Fungi</taxon>
        <taxon>Dikarya</taxon>
        <taxon>Basidiomycota</taxon>
        <taxon>Agaricomycotina</taxon>
        <taxon>Agaricomycetes</taxon>
        <taxon>Agaricomycetidae</taxon>
        <taxon>Boletales</taxon>
        <taxon>Boletales incertae sedis</taxon>
        <taxon>Leucogyrophana</taxon>
    </lineage>
</organism>
<comment type="function">
    <text evidence="10">Acts as component of the peripheral membrane COG complex that is involved in intra-Golgi protein trafficking. COG is located at the cis-Golgi, and regulates tethering of retrograde intra-Golgi vesicles and possibly a number of other membrane trafficking events.</text>
</comment>
<name>A0A0C9W952_9AGAM</name>
<evidence type="ECO:0000256" key="3">
    <source>
        <dbReference type="ARBA" id="ARBA00020973"/>
    </source>
</evidence>
<proteinExistence type="inferred from homology"/>
<dbReference type="PANTHER" id="PTHR21506">
    <property type="entry name" value="COMPONENT OF OLIGOMERIC GOLGI COMPLEX 6"/>
    <property type="match status" value="1"/>
</dbReference>
<evidence type="ECO:0000256" key="10">
    <source>
        <dbReference type="RuleBase" id="RU365075"/>
    </source>
</evidence>
<dbReference type="AlphaFoldDB" id="A0A0C9W952"/>
<feature type="region of interest" description="Disordered" evidence="11">
    <location>
        <begin position="58"/>
        <end position="124"/>
    </location>
</feature>
<keyword evidence="7 10" id="KW-0472">Membrane</keyword>
<dbReference type="HOGENOM" id="CLU_011361_2_0_1"/>
<dbReference type="SMART" id="SM01087">
    <property type="entry name" value="COG6"/>
    <property type="match status" value="1"/>
</dbReference>
<dbReference type="GO" id="GO:0017119">
    <property type="term" value="C:Golgi transport complex"/>
    <property type="evidence" value="ECO:0007669"/>
    <property type="project" value="UniProtKB-UniRule"/>
</dbReference>
<dbReference type="InterPro" id="IPR048368">
    <property type="entry name" value="COG6_N"/>
</dbReference>
<reference evidence="14 15" key="1">
    <citation type="submission" date="2014-04" db="EMBL/GenBank/DDBJ databases">
        <title>Evolutionary Origins and Diversification of the Mycorrhizal Mutualists.</title>
        <authorList>
            <consortium name="DOE Joint Genome Institute"/>
            <consortium name="Mycorrhizal Genomics Consortium"/>
            <person name="Kohler A."/>
            <person name="Kuo A."/>
            <person name="Nagy L.G."/>
            <person name="Floudas D."/>
            <person name="Copeland A."/>
            <person name="Barry K.W."/>
            <person name="Cichocki N."/>
            <person name="Veneault-Fourrey C."/>
            <person name="LaButti K."/>
            <person name="Lindquist E.A."/>
            <person name="Lipzen A."/>
            <person name="Lundell T."/>
            <person name="Morin E."/>
            <person name="Murat C."/>
            <person name="Riley R."/>
            <person name="Ohm R."/>
            <person name="Sun H."/>
            <person name="Tunlid A."/>
            <person name="Henrissat B."/>
            <person name="Grigoriev I.V."/>
            <person name="Hibbett D.S."/>
            <person name="Martin F."/>
        </authorList>
    </citation>
    <scope>NUCLEOTIDE SEQUENCE [LARGE SCALE GENOMIC DNA]</scope>
    <source>
        <strain evidence="14 15">MD-312</strain>
    </source>
</reference>
<feature type="region of interest" description="Disordered" evidence="11">
    <location>
        <begin position="708"/>
        <end position="728"/>
    </location>
</feature>
<dbReference type="GO" id="GO:0006891">
    <property type="term" value="P:intra-Golgi vesicle-mediated transport"/>
    <property type="evidence" value="ECO:0007669"/>
    <property type="project" value="UniProtKB-UniRule"/>
</dbReference>
<comment type="function">
    <text evidence="9">Acts as a component of the peripheral membrane COG complex that is involved in intra-Golgi protein trafficking. COG is located at the cis-Golgi, and regulates tethering of retrograde intra-Golgi vesicles and possibly a number of other membrane trafficking events.</text>
</comment>
<feature type="compositionally biased region" description="Acidic residues" evidence="11">
    <location>
        <begin position="745"/>
        <end position="800"/>
    </location>
</feature>
<dbReference type="Proteomes" id="UP000053820">
    <property type="component" value="Unassembled WGS sequence"/>
</dbReference>
<evidence type="ECO:0000256" key="2">
    <source>
        <dbReference type="ARBA" id="ARBA00011023"/>
    </source>
</evidence>
<keyword evidence="4 10" id="KW-0813">Transport</keyword>
<protein>
    <recommendedName>
        <fullName evidence="3 10">Conserved oligomeric Golgi complex subunit 6</fullName>
        <shortName evidence="10">COG complex subunit 6</shortName>
    </recommendedName>
    <alternativeName>
        <fullName evidence="8 10">Component of oligomeric Golgi complex 6</fullName>
    </alternativeName>
</protein>
<evidence type="ECO:0000313" key="15">
    <source>
        <dbReference type="Proteomes" id="UP000053820"/>
    </source>
</evidence>
<gene>
    <name evidence="14" type="ORF">HYDPIDRAFT_32927</name>
</gene>
<keyword evidence="6 10" id="KW-0333">Golgi apparatus</keyword>
<sequence length="806" mass="88756">MSFRVSSPSPSISTRNASTQPSASSSSRNPITLRLRKILGTNFTDQATTEALQTLSELYSGGGATHSALTGNPPREQDPRVKDDDEDDDDWSDLDSPKAPTTSQNDVSANDPPDAPNETASRARKNLQRDLETKLAQGSHHFLHAFEKVDQKLDELERLVNDMRACCEEAEGQLKATEESSRSLLDQAEGLRLERQEVETRKSIVLLFLDRFTLSDAEVEAITSRDVSLGSRFFNAMDKTERIRSDCRVLMAGEEGPTKAGMDIMSTTSSYLEQGYEKIHRWCAFEFRRVGREETTSLEVSPTMREAVRRLAQRPDLLSDALTLLSQSRQTTLLNLFLTALTRGGPSGLPRPIELHAHDPLRYIGDMLAWVHQGIAAEYEFLESLFGLGGTAHGRMVGEARTFGGSEEEGWVGELLDEVVGKLCVPLKVRVMQTVRSQERSITSYKIAGLLQYYTLTMQRTIGARSLLSQTLQEITSASYKSFFDSIEAQGRALLRIPLDPADPSLSPPPSILDHAQRLREILQVYESSLDGSARGEPGTTADIDRILDIMVDPMVAAVGAGAEEKARVRLGWDGAVFVLNCLCYLESVLEPFVFTHEKRDAVRGVIEERVVSLSDEHTETVLRESGLYDAIHTLETKDPATPLSRLPATSPAALPTTLATFASYLSLPTPLSPPRLASLPPALATRVNRTALKRLVRGYGRLVEGVRGESERGRWEGPGGSLVFGGWRPFGRVGVLEQVLGVEGGEDEDEEESEEDDDDDDDDEDEDEEEEEGEEGQGGEEEESDEEEGEDGEEEESEADASSSS</sequence>
<feature type="compositionally biased region" description="Polar residues" evidence="11">
    <location>
        <begin position="99"/>
        <end position="108"/>
    </location>
</feature>
<dbReference type="Pfam" id="PF20653">
    <property type="entry name" value="COG6_C"/>
    <property type="match status" value="1"/>
</dbReference>
<evidence type="ECO:0000256" key="9">
    <source>
        <dbReference type="ARBA" id="ARBA00043873"/>
    </source>
</evidence>
<evidence type="ECO:0000256" key="1">
    <source>
        <dbReference type="ARBA" id="ARBA00004395"/>
    </source>
</evidence>
<evidence type="ECO:0000259" key="12">
    <source>
        <dbReference type="Pfam" id="PF06419"/>
    </source>
</evidence>
<evidence type="ECO:0000256" key="11">
    <source>
        <dbReference type="SAM" id="MobiDB-lite"/>
    </source>
</evidence>
<evidence type="ECO:0000259" key="13">
    <source>
        <dbReference type="Pfam" id="PF20653"/>
    </source>
</evidence>
<feature type="region of interest" description="Disordered" evidence="11">
    <location>
        <begin position="743"/>
        <end position="806"/>
    </location>
</feature>
<evidence type="ECO:0000256" key="4">
    <source>
        <dbReference type="ARBA" id="ARBA00022448"/>
    </source>
</evidence>
<evidence type="ECO:0000256" key="7">
    <source>
        <dbReference type="ARBA" id="ARBA00023136"/>
    </source>
</evidence>
<dbReference type="GO" id="GO:0000139">
    <property type="term" value="C:Golgi membrane"/>
    <property type="evidence" value="ECO:0007669"/>
    <property type="project" value="UniProtKB-SubCell"/>
</dbReference>
<dbReference type="InterPro" id="IPR010490">
    <property type="entry name" value="COG6"/>
</dbReference>
<feature type="region of interest" description="Disordered" evidence="11">
    <location>
        <begin position="1"/>
        <end position="31"/>
    </location>
</feature>
<comment type="subunit">
    <text evidence="10">Component of the conserved oligomeric Golgi complex.</text>
</comment>
<keyword evidence="15" id="KW-1185">Reference proteome</keyword>
<dbReference type="InterPro" id="IPR048369">
    <property type="entry name" value="COG6_C"/>
</dbReference>
<feature type="domain" description="Conserved Oligomeric Golgi complex subunit 6 C-terminal" evidence="13">
    <location>
        <begin position="259"/>
        <end position="707"/>
    </location>
</feature>
<dbReference type="GO" id="GO:0015031">
    <property type="term" value="P:protein transport"/>
    <property type="evidence" value="ECO:0007669"/>
    <property type="project" value="UniProtKB-KW"/>
</dbReference>
<keyword evidence="5 10" id="KW-0653">Protein transport</keyword>
<feature type="domain" description="Conserved oligomeric complex COG6 N-terminal" evidence="12">
    <location>
        <begin position="118"/>
        <end position="224"/>
    </location>
</feature>
<dbReference type="PANTHER" id="PTHR21506:SF0">
    <property type="entry name" value="CONSERVED OLIGOMERIC GOLGI COMPLEX SUBUNIT 6"/>
    <property type="match status" value="1"/>
</dbReference>
<evidence type="ECO:0000256" key="8">
    <source>
        <dbReference type="ARBA" id="ARBA00031348"/>
    </source>
</evidence>
<evidence type="ECO:0000256" key="5">
    <source>
        <dbReference type="ARBA" id="ARBA00022927"/>
    </source>
</evidence>
<evidence type="ECO:0000313" key="14">
    <source>
        <dbReference type="EMBL" id="KIJ59706.1"/>
    </source>
</evidence>
<evidence type="ECO:0000256" key="6">
    <source>
        <dbReference type="ARBA" id="ARBA00023034"/>
    </source>
</evidence>
<feature type="compositionally biased region" description="Acidic residues" evidence="11">
    <location>
        <begin position="84"/>
        <end position="93"/>
    </location>
</feature>